<keyword evidence="4" id="KW-0614">Plasmid</keyword>
<dbReference type="HOGENOM" id="CLU_001068_0_0_3"/>
<accession>K9VUJ0</accession>
<dbReference type="Pfam" id="PF05345">
    <property type="entry name" value="He_PIG"/>
    <property type="match status" value="4"/>
</dbReference>
<dbReference type="InterPro" id="IPR022385">
    <property type="entry name" value="Rhs_assc_core"/>
</dbReference>
<sequence>MTNLDRVYRYQLAATDPEGDYLLWSLDNAPKGMVIDAKTGSLSWQPTPEQIGEQTIAVRVTDALGSYVGQEFSLKVTGINTPPEIASTPVTVAGINGTYKYQVFGTDPENDALRYSLGTKPEGMKIDARTGLIEWTPGTNAVGSNEVEVLATDTQGAVGNQKFAVSVGTAAVNLPPTVVSTPVFAASLGSQYSYRVQATDPEGGSLTYQLLKAPVGMAINAATGLLTWDNPTAGNHQIVVGAADAGGLGAAQGFTLTARANSTPIVPAVPVVQSAVVGSTYRYDLRATDAEGDLLAYSLIQSPSGMTVDEFGRISWMPQATDVGTTGPVQVAITDTFGKTVSVSYNLSVVADTSAPKVNIVASKNTANLGDSVTFTVNAVDNVKVESLGLTINGTPVVLDAQGQASVKVNNLGNFTAIATAKDSAGNAGTATQTVAAIDTSDVNAPTIHISLEDDAEITAPFNITGTISDSSLAYYTLEVAPVGGGQIPGDGGGFKEVYRGTAAVSNGTVATFDPTVLANGAYVLKFTAFDTNGNGSTTERTVNVAGDLKLGNFRLSFTDLTVPVAGIPINVTRTYDSLNANNSDDFGYGWRMEFRDTDLKTSLKADPIYEELGINTVAFDSKTKVFITLPGGKRETFTFKPTPHHLNQYLGAAGPGAMMYKPAFESQKGSTVTLTVKDANLIRNEYGEYYGVNGQPFNPENPAFGRVYVLTTKEGIVYEIDAASGDLLTATDANGNKLTFSDAGIASSTGKSVTFERDAAGRIVGVVDPDGKKVKYEYDAKGDLVAATDQEQNKTEFVYNTDQSHYLEKVIDPLGNTGVRTEYDDKGRLKKIIDADGDPVELIYDPDNSIQTVKDAFGNPTTYVYDSRGNVVKQVNALGQETNFNYDDDNNLIETKDAAGGVTKYTYDASGNLLSRTEPYCGCPGTVPGITRYTYNKYGQTTSIVMPTGTSLHMEYDRAGNMLKMQDGLGNIIQSYVYDSQGRVVQETDTFGTTYYGNFDAFGNPRWTKDASGNETTMTYNAKGKLETMTENGVTSTFFYDGLGRQTKADYGDGLWVEYDYEGAGADWTTVEAPTIGRIERKFTDDGKLGGWVTNGGGEIKFTYNEAGQLETETDPSGSVTRYGYDQIGRVKSVKDESTGVETIYHYDALVGVDPDPGVADNLIGKLAGITVVLDANTRYTTSYTYNSNGQMKTMTDPRGQVWKYRYNSNGTTVIDPLGRETTSVQSPNYLPVETIYPDGTKSKVEYLFSNNLQEAKDYPTRIVDRGGNDRKFTYDNLGRLKTVTDLGDTVYTYHYGESGLERVTGPNQATLLSYQYEDGNLKKIIYPDGGEKEFIYNAVTNRLEQMKLPSGVTVSYEYDAAGQEKRRVSTLDGEVVSNWDAETGQLLSVTDAAGTTAYYYDPDTGAFAGLDYPNGGSIRYERDGLGRVDKVVVKADKNAADSTAYITEYKYDANGNVEKVKATSPGSQVLETAMVYDEVNRLKERTLPNGVKTVYQYQDKTDLVEKITHFAADGVTVLASVAYERKGIGEPTKITREDGSYVRLEYDASLRVDKESYYSAAGVLLQEIDYGYDADGNRQVVSNGLAAGTYSYENVNQLASVTNGSNVETYTYDAGGRVDVVNRNGVIRDFDYNTDNLISQVKDAAGNVLVEYDYDSSGRRVESKSAGVEKDYIVAPSMGDGLESPQLVMDGNGNALGAYVYAGNQPLMRFDGSGNPVYYLTDAMGSVIGLAGASGQGVAKFNYDSFGNLKSSSGTAASLPGNAGGDFRFQGQWLDEATGLYNFRARYYDPETGRFMSYDPIDLIEMEPESSNPYQFVYNNPHVYSDPTGMFSIMELNATISVQDALSALKTYASNEIKGYFKNKIGEAMADSFTGIVKRLLPFAGFELDQLPGQFKDGTKFENFLKGQICGIFNSVGGPFLNRLWLEPGVLQDGTPTHAGLNCQELFIEADRKAFGKLKNIGGSRPDFIFKEGSPMDTNNKAYLIGDVKLTLHAALKDITGIGKKNSPSKQWTAIRAYAEKNVLPKTALYITFKHESSGGGKLSAQEEQQAIAKAAKSAFEKGVLLILANLVD</sequence>
<feature type="domain" description="Teneurin-like YD-shell" evidence="3">
    <location>
        <begin position="1268"/>
        <end position="1823"/>
    </location>
</feature>
<dbReference type="NCBIfam" id="TIGR03696">
    <property type="entry name" value="Rhs_assc_core"/>
    <property type="match status" value="1"/>
</dbReference>
<dbReference type="PATRIC" id="fig|179408.3.peg.8120"/>
<evidence type="ECO:0000256" key="1">
    <source>
        <dbReference type="ARBA" id="ARBA00022737"/>
    </source>
</evidence>
<name>K9VUJ0_9CYAN</name>
<dbReference type="InterPro" id="IPR015919">
    <property type="entry name" value="Cadherin-like_sf"/>
</dbReference>
<evidence type="ECO:0000259" key="3">
    <source>
        <dbReference type="Pfam" id="PF25023"/>
    </source>
</evidence>
<dbReference type="EMBL" id="CP003617">
    <property type="protein sequence ID" value="AFZ10870.1"/>
    <property type="molecule type" value="Genomic_DNA"/>
</dbReference>
<gene>
    <name evidence="4" type="ORF">Osc7112_6780</name>
</gene>
<dbReference type="InterPro" id="IPR045351">
    <property type="entry name" value="DUF6531"/>
</dbReference>
<dbReference type="RefSeq" id="WP_015179834.1">
    <property type="nucleotide sequence ID" value="NC_019731.1"/>
</dbReference>
<feature type="domain" description="DUF6531" evidence="2">
    <location>
        <begin position="549"/>
        <end position="595"/>
    </location>
</feature>
<dbReference type="Gene3D" id="2.180.10.10">
    <property type="entry name" value="RHS repeat-associated core"/>
    <property type="match status" value="4"/>
</dbReference>
<feature type="domain" description="Teneurin-like YD-shell" evidence="3">
    <location>
        <begin position="844"/>
        <end position="965"/>
    </location>
</feature>
<organism evidence="4 5">
    <name type="scientific">Phormidium nigroviride PCC 7112</name>
    <dbReference type="NCBI Taxonomy" id="179408"/>
    <lineage>
        <taxon>Bacteria</taxon>
        <taxon>Bacillati</taxon>
        <taxon>Cyanobacteriota</taxon>
        <taxon>Cyanophyceae</taxon>
        <taxon>Oscillatoriophycideae</taxon>
        <taxon>Oscillatoriales</taxon>
        <taxon>Oscillatoriaceae</taxon>
        <taxon>Phormidium</taxon>
    </lineage>
</organism>
<reference evidence="4 5" key="1">
    <citation type="submission" date="2012-05" db="EMBL/GenBank/DDBJ databases">
        <title>Finished plasmid 3 of genome of Oscillatoria sp. PCC 7112.</title>
        <authorList>
            <consortium name="US DOE Joint Genome Institute"/>
            <person name="Gugger M."/>
            <person name="Coursin T."/>
            <person name="Rippka R."/>
            <person name="Tandeau De Marsac N."/>
            <person name="Huntemann M."/>
            <person name="Wei C.-L."/>
            <person name="Han J."/>
            <person name="Detter J.C."/>
            <person name="Han C."/>
            <person name="Tapia R."/>
            <person name="Davenport K."/>
            <person name="Daligault H."/>
            <person name="Erkkila T."/>
            <person name="Gu W."/>
            <person name="Munk A.C.C."/>
            <person name="Teshima H."/>
            <person name="Xu Y."/>
            <person name="Chain P."/>
            <person name="Chen A."/>
            <person name="Krypides N."/>
            <person name="Mavromatis K."/>
            <person name="Markowitz V."/>
            <person name="Szeto E."/>
            <person name="Ivanova N."/>
            <person name="Mikhailova N."/>
            <person name="Ovchinnikova G."/>
            <person name="Pagani I."/>
            <person name="Pati A."/>
            <person name="Goodwin L."/>
            <person name="Peters L."/>
            <person name="Pitluck S."/>
            <person name="Woyke T."/>
            <person name="Kerfeld C."/>
        </authorList>
    </citation>
    <scope>NUCLEOTIDE SEQUENCE [LARGE SCALE GENOMIC DNA]</scope>
    <source>
        <strain evidence="4 5">PCC 7112</strain>
        <plasmid evidence="4 5">pOSC7112.03</plasmid>
    </source>
</reference>
<dbReference type="SUPFAM" id="SSF49313">
    <property type="entry name" value="Cadherin-like"/>
    <property type="match status" value="4"/>
</dbReference>
<dbReference type="Pfam" id="PF25023">
    <property type="entry name" value="TEN_YD-shell"/>
    <property type="match status" value="2"/>
</dbReference>
<evidence type="ECO:0000313" key="4">
    <source>
        <dbReference type="EMBL" id="AFZ10870.1"/>
    </source>
</evidence>
<dbReference type="InterPro" id="IPR050708">
    <property type="entry name" value="T6SS_VgrG/RHS"/>
</dbReference>
<dbReference type="Proteomes" id="UP000010478">
    <property type="component" value="Plasmid pOSC7112.03"/>
</dbReference>
<dbReference type="NCBIfam" id="TIGR01643">
    <property type="entry name" value="YD_repeat_2x"/>
    <property type="match status" value="6"/>
</dbReference>
<keyword evidence="1" id="KW-0677">Repeat</keyword>
<dbReference type="InterPro" id="IPR056823">
    <property type="entry name" value="TEN-like_YD-shell"/>
</dbReference>
<geneLocation type="plasmid" evidence="4 5">
    <name>pOSC7112.03</name>
</geneLocation>
<dbReference type="Pfam" id="PF20148">
    <property type="entry name" value="DUF6531"/>
    <property type="match status" value="1"/>
</dbReference>
<evidence type="ECO:0000259" key="2">
    <source>
        <dbReference type="Pfam" id="PF20148"/>
    </source>
</evidence>
<dbReference type="KEGG" id="oni:Osc7112_6780"/>
<dbReference type="GO" id="GO:0005509">
    <property type="term" value="F:calcium ion binding"/>
    <property type="evidence" value="ECO:0007669"/>
    <property type="project" value="InterPro"/>
</dbReference>
<dbReference type="InterPro" id="IPR013783">
    <property type="entry name" value="Ig-like_fold"/>
</dbReference>
<protein>
    <submittedName>
        <fullName evidence="4">RHS repeat-associated core domain protein</fullName>
    </submittedName>
</protein>
<dbReference type="Pfam" id="PF05593">
    <property type="entry name" value="RHS_repeat"/>
    <property type="match status" value="3"/>
</dbReference>
<dbReference type="Gene3D" id="2.60.40.10">
    <property type="entry name" value="Immunoglobulins"/>
    <property type="match status" value="5"/>
</dbReference>
<dbReference type="InterPro" id="IPR031325">
    <property type="entry name" value="RHS_repeat"/>
</dbReference>
<dbReference type="SUPFAM" id="SSF63829">
    <property type="entry name" value="Calcium-dependent phosphotriesterase"/>
    <property type="match status" value="1"/>
</dbReference>
<dbReference type="PANTHER" id="PTHR32305">
    <property type="match status" value="1"/>
</dbReference>
<dbReference type="PANTHER" id="PTHR32305:SF15">
    <property type="entry name" value="PROTEIN RHSA-RELATED"/>
    <property type="match status" value="1"/>
</dbReference>
<dbReference type="InterPro" id="IPR006530">
    <property type="entry name" value="YD"/>
</dbReference>
<evidence type="ECO:0000313" key="5">
    <source>
        <dbReference type="Proteomes" id="UP000010478"/>
    </source>
</evidence>
<dbReference type="GO" id="GO:0016020">
    <property type="term" value="C:membrane"/>
    <property type="evidence" value="ECO:0007669"/>
    <property type="project" value="InterPro"/>
</dbReference>
<proteinExistence type="predicted"/>
<keyword evidence="5" id="KW-1185">Reference proteome</keyword>